<name>A0A087SXK0_STEMI</name>
<dbReference type="Proteomes" id="UP000054359">
    <property type="component" value="Unassembled WGS sequence"/>
</dbReference>
<reference evidence="1 2" key="1">
    <citation type="submission" date="2013-11" db="EMBL/GenBank/DDBJ databases">
        <title>Genome sequencing of Stegodyphus mimosarum.</title>
        <authorList>
            <person name="Bechsgaard J."/>
        </authorList>
    </citation>
    <scope>NUCLEOTIDE SEQUENCE [LARGE SCALE GENOMIC DNA]</scope>
</reference>
<proteinExistence type="predicted"/>
<sequence>MPGAVSPLGFENTWKYFAPVFQRRSLSGLQDNDFLRTIYFPRGLVPFYNHLIMSIIELISRLDYKSTMSQGIMVGVFGRILTETEIFEIAQERSREKKQNSLLFSWYLIKQLFFADRRMKNIKKQLQNVKLGVDKCKTSAECFNAIMNSCSEHENIFDNHLVCTESSSSWNMFLIIVLAKANGC</sequence>
<gene>
    <name evidence="1" type="ORF">X975_14448</name>
</gene>
<dbReference type="AlphaFoldDB" id="A0A087SXK0"/>
<dbReference type="OrthoDB" id="6437701at2759"/>
<protein>
    <submittedName>
        <fullName evidence="1">Uncharacterized protein</fullName>
    </submittedName>
</protein>
<organism evidence="1 2">
    <name type="scientific">Stegodyphus mimosarum</name>
    <name type="common">African social velvet spider</name>
    <dbReference type="NCBI Taxonomy" id="407821"/>
    <lineage>
        <taxon>Eukaryota</taxon>
        <taxon>Metazoa</taxon>
        <taxon>Ecdysozoa</taxon>
        <taxon>Arthropoda</taxon>
        <taxon>Chelicerata</taxon>
        <taxon>Arachnida</taxon>
        <taxon>Araneae</taxon>
        <taxon>Araneomorphae</taxon>
        <taxon>Entelegynae</taxon>
        <taxon>Eresoidea</taxon>
        <taxon>Eresidae</taxon>
        <taxon>Stegodyphus</taxon>
    </lineage>
</organism>
<accession>A0A087SXK0</accession>
<dbReference type="EMBL" id="KK112415">
    <property type="protein sequence ID" value="KFM57589.1"/>
    <property type="molecule type" value="Genomic_DNA"/>
</dbReference>
<evidence type="ECO:0000313" key="1">
    <source>
        <dbReference type="EMBL" id="KFM57589.1"/>
    </source>
</evidence>
<evidence type="ECO:0000313" key="2">
    <source>
        <dbReference type="Proteomes" id="UP000054359"/>
    </source>
</evidence>
<feature type="non-terminal residue" evidence="1">
    <location>
        <position position="184"/>
    </location>
</feature>
<keyword evidence="2" id="KW-1185">Reference proteome</keyword>
<dbReference type="OMA" id="ENIFDNH"/>